<dbReference type="Proteomes" id="UP000078561">
    <property type="component" value="Unassembled WGS sequence"/>
</dbReference>
<accession>A0A168P4Q4</accession>
<reference evidence="2" key="1">
    <citation type="submission" date="2016-04" db="EMBL/GenBank/DDBJ databases">
        <authorList>
            <person name="Evans L.H."/>
            <person name="Alamgir A."/>
            <person name="Owens N."/>
            <person name="Weber N.D."/>
            <person name="Virtaneva K."/>
            <person name="Barbian K."/>
            <person name="Babar A."/>
            <person name="Rosenke K."/>
        </authorList>
    </citation>
    <scope>NUCLEOTIDE SEQUENCE [LARGE SCALE GENOMIC DNA]</scope>
    <source>
        <strain evidence="2">CBS 101.48</strain>
    </source>
</reference>
<evidence type="ECO:0000313" key="3">
    <source>
        <dbReference type="Proteomes" id="UP000078561"/>
    </source>
</evidence>
<feature type="region of interest" description="Disordered" evidence="1">
    <location>
        <begin position="1"/>
        <end position="65"/>
    </location>
</feature>
<dbReference type="InParanoid" id="A0A168P4Q4"/>
<organism evidence="2">
    <name type="scientific">Absidia glauca</name>
    <name type="common">Pin mould</name>
    <dbReference type="NCBI Taxonomy" id="4829"/>
    <lineage>
        <taxon>Eukaryota</taxon>
        <taxon>Fungi</taxon>
        <taxon>Fungi incertae sedis</taxon>
        <taxon>Mucoromycota</taxon>
        <taxon>Mucoromycotina</taxon>
        <taxon>Mucoromycetes</taxon>
        <taxon>Mucorales</taxon>
        <taxon>Cunninghamellaceae</taxon>
        <taxon>Absidia</taxon>
    </lineage>
</organism>
<feature type="compositionally biased region" description="Polar residues" evidence="1">
    <location>
        <begin position="1"/>
        <end position="10"/>
    </location>
</feature>
<gene>
    <name evidence="2" type="primary">ABSGL_07515.1 scaffold 8890</name>
</gene>
<evidence type="ECO:0000256" key="1">
    <source>
        <dbReference type="SAM" id="MobiDB-lite"/>
    </source>
</evidence>
<feature type="region of interest" description="Disordered" evidence="1">
    <location>
        <begin position="82"/>
        <end position="119"/>
    </location>
</feature>
<dbReference type="OrthoDB" id="2290524at2759"/>
<keyword evidence="3" id="KW-1185">Reference proteome</keyword>
<sequence>MSAMHSQPTVLQAEPVSSHPADTHTTPSPSGTENGHPRQEDPNVPEQVSAALEEETAPHSGGFFGSLRKRMRSAAGIDSQFVNPYLGKDHSSGKLPPYGQQQTSSSPANPPPTSSMMPPFQSPQYGAPQYGDDFYHQQQQAMMYGGMPHPLASRMPMMNGPMGGGYYGGVPPQFHGSAPFLYPSNSLLDYAYSMHDPYAAAYPYGGGFNPYAGGAMPVQDKRLLPERNHYSAVKDIWCTNLQ</sequence>
<feature type="compositionally biased region" description="Polar residues" evidence="1">
    <location>
        <begin position="23"/>
        <end position="33"/>
    </location>
</feature>
<dbReference type="EMBL" id="LT553587">
    <property type="protein sequence ID" value="SAM01766.1"/>
    <property type="molecule type" value="Genomic_DNA"/>
</dbReference>
<proteinExistence type="predicted"/>
<protein>
    <submittedName>
        <fullName evidence="2">Uncharacterized protein</fullName>
    </submittedName>
</protein>
<name>A0A168P4Q4_ABSGL</name>
<evidence type="ECO:0000313" key="2">
    <source>
        <dbReference type="EMBL" id="SAM01766.1"/>
    </source>
</evidence>
<dbReference type="AlphaFoldDB" id="A0A168P4Q4"/>